<dbReference type="PANTHER" id="PTHR33993:SF14">
    <property type="entry name" value="GB|AAF24581.1"/>
    <property type="match status" value="1"/>
</dbReference>
<dbReference type="Gene3D" id="3.10.180.10">
    <property type="entry name" value="2,3-Dihydroxybiphenyl 1,2-Dioxygenase, domain 1"/>
    <property type="match status" value="2"/>
</dbReference>
<dbReference type="InterPro" id="IPR004360">
    <property type="entry name" value="Glyas_Fos-R_dOase_dom"/>
</dbReference>
<dbReference type="RefSeq" id="WP_344949197.1">
    <property type="nucleotide sequence ID" value="NZ_BAABDC010000006.1"/>
</dbReference>
<dbReference type="InterPro" id="IPR052164">
    <property type="entry name" value="Anthracycline_SecMetBiosynth"/>
</dbReference>
<sequence length="280" mass="29950">MAQRTYPEGVTSWVDTEQADLGAALDFYAGLFGWTFSEATPPGVPFRYVIAQLDGQDVGGLGGPRTPPVGALPGSEARWNTYVAVADADAMAARIEQLGGAVLQLPTAVGEGGRSVVVRDPQALELRLWEARQRLGAQVANVPGAWNFSDLHTDEPEDAEHFYGQAFGWVFVDVGFATMIKVPGYGDHLASTVAPDIRERQADVKAPPGFADAIGWVVPVAPGEEPGWHVTFTVTDRDESADRVLRLGGSVVRTGDSDWTRTVVVRDPQGAVFTASQFLG</sequence>
<dbReference type="InterPro" id="IPR029068">
    <property type="entry name" value="Glyas_Bleomycin-R_OHBP_Dase"/>
</dbReference>
<name>A0ABP7E6T3_9MICO</name>
<accession>A0ABP7E6T3</accession>
<dbReference type="Proteomes" id="UP001501468">
    <property type="component" value="Unassembled WGS sequence"/>
</dbReference>
<dbReference type="InterPro" id="IPR041581">
    <property type="entry name" value="Glyoxalase_6"/>
</dbReference>
<dbReference type="InterPro" id="IPR037523">
    <property type="entry name" value="VOC_core"/>
</dbReference>
<dbReference type="Pfam" id="PF00903">
    <property type="entry name" value="Glyoxalase"/>
    <property type="match status" value="1"/>
</dbReference>
<dbReference type="EMBL" id="BAABDC010000006">
    <property type="protein sequence ID" value="GAA3714338.1"/>
    <property type="molecule type" value="Genomic_DNA"/>
</dbReference>
<protein>
    <submittedName>
        <fullName evidence="2">VOC family protein</fullName>
    </submittedName>
</protein>
<dbReference type="PROSITE" id="PS51819">
    <property type="entry name" value="VOC"/>
    <property type="match status" value="2"/>
</dbReference>
<evidence type="ECO:0000313" key="3">
    <source>
        <dbReference type="Proteomes" id="UP001501468"/>
    </source>
</evidence>
<reference evidence="3" key="1">
    <citation type="journal article" date="2019" name="Int. J. Syst. Evol. Microbiol.">
        <title>The Global Catalogue of Microorganisms (GCM) 10K type strain sequencing project: providing services to taxonomists for standard genome sequencing and annotation.</title>
        <authorList>
            <consortium name="The Broad Institute Genomics Platform"/>
            <consortium name="The Broad Institute Genome Sequencing Center for Infectious Disease"/>
            <person name="Wu L."/>
            <person name="Ma J."/>
        </authorList>
    </citation>
    <scope>NUCLEOTIDE SEQUENCE [LARGE SCALE GENOMIC DNA]</scope>
    <source>
        <strain evidence="3">JCM 17125</strain>
    </source>
</reference>
<organism evidence="2 3">
    <name type="scientific">Terrabacter ginsenosidimutans</name>
    <dbReference type="NCBI Taxonomy" id="490575"/>
    <lineage>
        <taxon>Bacteria</taxon>
        <taxon>Bacillati</taxon>
        <taxon>Actinomycetota</taxon>
        <taxon>Actinomycetes</taxon>
        <taxon>Micrococcales</taxon>
        <taxon>Intrasporangiaceae</taxon>
        <taxon>Terrabacter</taxon>
    </lineage>
</organism>
<dbReference type="PANTHER" id="PTHR33993">
    <property type="entry name" value="GLYOXALASE-RELATED"/>
    <property type="match status" value="1"/>
</dbReference>
<evidence type="ECO:0000313" key="2">
    <source>
        <dbReference type="EMBL" id="GAA3714338.1"/>
    </source>
</evidence>
<dbReference type="Pfam" id="PF18029">
    <property type="entry name" value="Glyoxalase_6"/>
    <property type="match status" value="1"/>
</dbReference>
<keyword evidence="3" id="KW-1185">Reference proteome</keyword>
<feature type="domain" description="VOC" evidence="1">
    <location>
        <begin position="9"/>
        <end position="131"/>
    </location>
</feature>
<gene>
    <name evidence="2" type="ORF">GCM10022399_33770</name>
</gene>
<evidence type="ECO:0000259" key="1">
    <source>
        <dbReference type="PROSITE" id="PS51819"/>
    </source>
</evidence>
<comment type="caution">
    <text evidence="2">The sequence shown here is derived from an EMBL/GenBank/DDBJ whole genome shotgun (WGS) entry which is preliminary data.</text>
</comment>
<proteinExistence type="predicted"/>
<feature type="domain" description="VOC" evidence="1">
    <location>
        <begin position="145"/>
        <end position="278"/>
    </location>
</feature>
<dbReference type="SUPFAM" id="SSF54593">
    <property type="entry name" value="Glyoxalase/Bleomycin resistance protein/Dihydroxybiphenyl dioxygenase"/>
    <property type="match status" value="1"/>
</dbReference>